<dbReference type="GO" id="GO:0008410">
    <property type="term" value="F:CoA-transferase activity"/>
    <property type="evidence" value="ECO:0007669"/>
    <property type="project" value="TreeGrafter"/>
</dbReference>
<dbReference type="InterPro" id="IPR044855">
    <property type="entry name" value="CoA-Trfase_III_dom3_sf"/>
</dbReference>
<gene>
    <name evidence="2" type="ORF">HHL11_01030</name>
</gene>
<comment type="caution">
    <text evidence="2">The sequence shown here is derived from an EMBL/GenBank/DDBJ whole genome shotgun (WGS) entry which is preliminary data.</text>
</comment>
<dbReference type="EMBL" id="JABBFX010000001">
    <property type="protein sequence ID" value="NML42312.1"/>
    <property type="molecule type" value="Genomic_DNA"/>
</dbReference>
<dbReference type="Proteomes" id="UP000541185">
    <property type="component" value="Unassembled WGS sequence"/>
</dbReference>
<sequence length="398" mass="43468">MERRMSKRLPYEGIRVVEFTHMVMGPTCGLVLGDLGAEVIKVEAVGHGREGDATRRLLGSGSGFFPMFNRNKKSVALDLQTPEGREAALRLIATADIVSENFKPGTMQKLGLDYESLKASNPRLIYVSHKGFLPGPYDHRTALDEVVQMMGGLAYMTGRPGDPLRAGTSVNDIMGGMFGAIGAMAALAEREATGCGQEIQSALFENNVFLVAQHILQYAVTGKPASPMPARISAWAVYDVFEVSDGQIFLAVVSDTQWAIFCEAFGFADLRADERLKSNNDRVRAREWLMPDLRQRVAGFTVQELSARFEQAGLPFAPITRPQDLLDDPHLQATGGLSPITLPDGSQTQTVLLPITMGGERPQVRLDPPKLGEHNEEVFAALGYSPEQIQAFTSKETQ</sequence>
<accession>A0A848GYE9</accession>
<dbReference type="SUPFAM" id="SSF89796">
    <property type="entry name" value="CoA-transferase family III (CaiB/BaiF)"/>
    <property type="match status" value="1"/>
</dbReference>
<dbReference type="AlphaFoldDB" id="A0A848GYE9"/>
<keyword evidence="3" id="KW-1185">Reference proteome</keyword>
<protein>
    <submittedName>
        <fullName evidence="2">CoA transferase</fullName>
    </submittedName>
</protein>
<reference evidence="2 3" key="1">
    <citation type="submission" date="2020-04" db="EMBL/GenBank/DDBJ databases">
        <title>Ramlibacter sp. G-1-2-2 isolated from soil.</title>
        <authorList>
            <person name="Dahal R.H."/>
        </authorList>
    </citation>
    <scope>NUCLEOTIDE SEQUENCE [LARGE SCALE GENOMIC DNA]</scope>
    <source>
        <strain evidence="2 3">G-1-2-2</strain>
    </source>
</reference>
<dbReference type="InterPro" id="IPR003673">
    <property type="entry name" value="CoA-Trfase_fam_III"/>
</dbReference>
<dbReference type="Gene3D" id="3.40.50.10540">
    <property type="entry name" value="Crotonobetainyl-coa:carnitine coa-transferase, domain 1"/>
    <property type="match status" value="1"/>
</dbReference>
<dbReference type="InterPro" id="IPR023606">
    <property type="entry name" value="CoA-Trfase_III_dom_1_sf"/>
</dbReference>
<evidence type="ECO:0000313" key="3">
    <source>
        <dbReference type="Proteomes" id="UP000541185"/>
    </source>
</evidence>
<proteinExistence type="predicted"/>
<evidence type="ECO:0000256" key="1">
    <source>
        <dbReference type="ARBA" id="ARBA00022679"/>
    </source>
</evidence>
<dbReference type="Pfam" id="PF02515">
    <property type="entry name" value="CoA_transf_3"/>
    <property type="match status" value="1"/>
</dbReference>
<name>A0A848GYE9_9BURK</name>
<keyword evidence="1 2" id="KW-0808">Transferase</keyword>
<dbReference type="PANTHER" id="PTHR48207:SF3">
    <property type="entry name" value="SUCCINATE--HYDROXYMETHYLGLUTARATE COA-TRANSFERASE"/>
    <property type="match status" value="1"/>
</dbReference>
<organism evidence="2 3">
    <name type="scientific">Ramlibacter agri</name>
    <dbReference type="NCBI Taxonomy" id="2728837"/>
    <lineage>
        <taxon>Bacteria</taxon>
        <taxon>Pseudomonadati</taxon>
        <taxon>Pseudomonadota</taxon>
        <taxon>Betaproteobacteria</taxon>
        <taxon>Burkholderiales</taxon>
        <taxon>Comamonadaceae</taxon>
        <taxon>Ramlibacter</taxon>
    </lineage>
</organism>
<dbReference type="PANTHER" id="PTHR48207">
    <property type="entry name" value="SUCCINATE--HYDROXYMETHYLGLUTARATE COA-TRANSFERASE"/>
    <property type="match status" value="1"/>
</dbReference>
<dbReference type="Gene3D" id="3.30.1540.10">
    <property type="entry name" value="formyl-coa transferase, domain 3"/>
    <property type="match status" value="1"/>
</dbReference>
<dbReference type="InterPro" id="IPR050483">
    <property type="entry name" value="CoA-transferase_III_domain"/>
</dbReference>
<evidence type="ECO:0000313" key="2">
    <source>
        <dbReference type="EMBL" id="NML42312.1"/>
    </source>
</evidence>